<evidence type="ECO:0000256" key="5">
    <source>
        <dbReference type="ARBA" id="ARBA00022840"/>
    </source>
</evidence>
<evidence type="ECO:0000256" key="4">
    <source>
        <dbReference type="ARBA" id="ARBA00022741"/>
    </source>
</evidence>
<protein>
    <recommendedName>
        <fullName evidence="6">Ribose 1,5-bisphosphate phosphokinase PhnN</fullName>
        <ecNumber evidence="6">2.7.4.23</ecNumber>
    </recommendedName>
    <alternativeName>
        <fullName evidence="6">Ribose 1,5-bisphosphokinase</fullName>
    </alternativeName>
</protein>
<evidence type="ECO:0000256" key="3">
    <source>
        <dbReference type="ARBA" id="ARBA00022679"/>
    </source>
</evidence>
<dbReference type="NCBIfam" id="NF007485">
    <property type="entry name" value="PRK10078.1"/>
    <property type="match status" value="1"/>
</dbReference>
<dbReference type="RefSeq" id="WP_377715613.1">
    <property type="nucleotide sequence ID" value="NZ_JBHSMP010000044.1"/>
</dbReference>
<keyword evidence="4 6" id="KW-0547">Nucleotide-binding</keyword>
<keyword evidence="3 6" id="KW-0808">Transferase</keyword>
<dbReference type="Gene3D" id="3.40.50.300">
    <property type="entry name" value="P-loop containing nucleotide triphosphate hydrolases"/>
    <property type="match status" value="1"/>
</dbReference>
<comment type="function">
    <text evidence="6">Catalyzes the phosphorylation of ribose 1,5-bisphosphate to 5-phospho-D-ribosyl alpha-1-diphosphate (PRPP).</text>
</comment>
<proteinExistence type="inferred from homology"/>
<dbReference type="InterPro" id="IPR012699">
    <property type="entry name" value="PhnN"/>
</dbReference>
<feature type="domain" description="Guanylate kinase/L-type calcium channel beta subunit" evidence="7">
    <location>
        <begin position="2"/>
        <end position="181"/>
    </location>
</feature>
<evidence type="ECO:0000256" key="6">
    <source>
        <dbReference type="HAMAP-Rule" id="MF_00836"/>
    </source>
</evidence>
<organism evidence="8 9">
    <name type="scientific">Paraburkholderia denitrificans</name>
    <dbReference type="NCBI Taxonomy" id="694025"/>
    <lineage>
        <taxon>Bacteria</taxon>
        <taxon>Pseudomonadati</taxon>
        <taxon>Pseudomonadota</taxon>
        <taxon>Betaproteobacteria</taxon>
        <taxon>Burkholderiales</taxon>
        <taxon>Burkholderiaceae</taxon>
        <taxon>Paraburkholderia</taxon>
    </lineage>
</organism>
<evidence type="ECO:0000256" key="2">
    <source>
        <dbReference type="ARBA" id="ARBA00005069"/>
    </source>
</evidence>
<evidence type="ECO:0000313" key="8">
    <source>
        <dbReference type="EMBL" id="MFC5431950.1"/>
    </source>
</evidence>
<name>A0ABW0JG68_9BURK</name>
<comment type="catalytic activity">
    <reaction evidence="1 6">
        <text>alpha-D-ribose 1,5-bisphosphate + ATP = 5-phospho-alpha-D-ribose 1-diphosphate + ADP</text>
        <dbReference type="Rhea" id="RHEA:20109"/>
        <dbReference type="ChEBI" id="CHEBI:30616"/>
        <dbReference type="ChEBI" id="CHEBI:58017"/>
        <dbReference type="ChEBI" id="CHEBI:68688"/>
        <dbReference type="ChEBI" id="CHEBI:456216"/>
        <dbReference type="EC" id="2.7.4.23"/>
    </reaction>
</comment>
<evidence type="ECO:0000313" key="9">
    <source>
        <dbReference type="Proteomes" id="UP001596103"/>
    </source>
</evidence>
<dbReference type="EMBL" id="JBHSMP010000044">
    <property type="protein sequence ID" value="MFC5431950.1"/>
    <property type="molecule type" value="Genomic_DNA"/>
</dbReference>
<dbReference type="InterPro" id="IPR027417">
    <property type="entry name" value="P-loop_NTPase"/>
</dbReference>
<evidence type="ECO:0000259" key="7">
    <source>
        <dbReference type="SMART" id="SM00072"/>
    </source>
</evidence>
<dbReference type="SMART" id="SM00072">
    <property type="entry name" value="GuKc"/>
    <property type="match status" value="1"/>
</dbReference>
<gene>
    <name evidence="6 8" type="primary">phnN</name>
    <name evidence="8" type="ORF">ACFPTO_24605</name>
</gene>
<comment type="caution">
    <text evidence="8">The sequence shown here is derived from an EMBL/GenBank/DDBJ whole genome shotgun (WGS) entry which is preliminary data.</text>
</comment>
<comment type="pathway">
    <text evidence="2 6">Metabolic intermediate biosynthesis; 5-phospho-alpha-D-ribose 1-diphosphate biosynthesis; 5-phospho-alpha-D-ribose 1-diphosphate from D-ribose 5-phosphate (route II): step 3/3.</text>
</comment>
<dbReference type="Proteomes" id="UP001596103">
    <property type="component" value="Unassembled WGS sequence"/>
</dbReference>
<evidence type="ECO:0000256" key="1">
    <source>
        <dbReference type="ARBA" id="ARBA00000373"/>
    </source>
</evidence>
<dbReference type="EC" id="2.7.4.23" evidence="6"/>
<comment type="similarity">
    <text evidence="6">Belongs to the ribose 1,5-bisphosphokinase family.</text>
</comment>
<dbReference type="InterPro" id="IPR008145">
    <property type="entry name" value="GK/Ca_channel_bsu"/>
</dbReference>
<sequence>MMASLIYVMGPSGAGKDSLLDFARTRLAADGVMFAHRYITRADGGGENHIALTDPEFEARSRRGLFALQWRSHALRYGIGVEIDQWLAHGCTVIVNGSRGHAGEALARYPQTRFVHIEAALEVLAARLAARGRETPEQIAARLARRAPFDALAGASVDRIDNSGRLEDAGEVFVDVVRRVAAGRRPERGRCT</sequence>
<dbReference type="NCBIfam" id="TIGR02322">
    <property type="entry name" value="phosphon_PhnN"/>
    <property type="match status" value="1"/>
</dbReference>
<dbReference type="HAMAP" id="MF_00836">
    <property type="entry name" value="PhnN"/>
    <property type="match status" value="1"/>
</dbReference>
<reference evidence="9" key="1">
    <citation type="journal article" date="2019" name="Int. J. Syst. Evol. Microbiol.">
        <title>The Global Catalogue of Microorganisms (GCM) 10K type strain sequencing project: providing services to taxonomists for standard genome sequencing and annotation.</title>
        <authorList>
            <consortium name="The Broad Institute Genomics Platform"/>
            <consortium name="The Broad Institute Genome Sequencing Center for Infectious Disease"/>
            <person name="Wu L."/>
            <person name="Ma J."/>
        </authorList>
    </citation>
    <scope>NUCLEOTIDE SEQUENCE [LARGE SCALE GENOMIC DNA]</scope>
    <source>
        <strain evidence="9">CCUG 56042</strain>
    </source>
</reference>
<accession>A0ABW0JG68</accession>
<keyword evidence="9" id="KW-1185">Reference proteome</keyword>
<feature type="binding site" evidence="6">
    <location>
        <begin position="10"/>
        <end position="17"/>
    </location>
    <ligand>
        <name>ATP</name>
        <dbReference type="ChEBI" id="CHEBI:30616"/>
    </ligand>
</feature>
<dbReference type="SUPFAM" id="SSF52540">
    <property type="entry name" value="P-loop containing nucleoside triphosphate hydrolases"/>
    <property type="match status" value="1"/>
</dbReference>
<keyword evidence="5 6" id="KW-0067">ATP-binding</keyword>